<dbReference type="Pfam" id="PF00067">
    <property type="entry name" value="p450"/>
    <property type="match status" value="1"/>
</dbReference>
<evidence type="ECO:0000256" key="5">
    <source>
        <dbReference type="ARBA" id="ARBA00023004"/>
    </source>
</evidence>
<evidence type="ECO:0000256" key="3">
    <source>
        <dbReference type="ARBA" id="ARBA00022723"/>
    </source>
</evidence>
<dbReference type="RefSeq" id="WP_307829014.1">
    <property type="nucleotide sequence ID" value="NZ_BAABES010000011.1"/>
</dbReference>
<evidence type="ECO:0000256" key="6">
    <source>
        <dbReference type="ARBA" id="ARBA00023033"/>
    </source>
</evidence>
<evidence type="ECO:0000313" key="10">
    <source>
        <dbReference type="Proteomes" id="UP000614047"/>
    </source>
</evidence>
<dbReference type="CDD" id="cd11029">
    <property type="entry name" value="CYP107-like"/>
    <property type="match status" value="1"/>
</dbReference>
<dbReference type="PANTHER" id="PTHR46696:SF1">
    <property type="entry name" value="CYTOCHROME P450 YJIB-RELATED"/>
    <property type="match status" value="1"/>
</dbReference>
<dbReference type="FunFam" id="1.10.630.10:FF:000018">
    <property type="entry name" value="Cytochrome P450 monooxygenase"/>
    <property type="match status" value="1"/>
</dbReference>
<dbReference type="InterPro" id="IPR002397">
    <property type="entry name" value="Cyt_P450_B"/>
</dbReference>
<dbReference type="InterPro" id="IPR017972">
    <property type="entry name" value="Cyt_P450_CS"/>
</dbReference>
<proteinExistence type="inferred from homology"/>
<evidence type="ECO:0000256" key="7">
    <source>
        <dbReference type="RuleBase" id="RU000461"/>
    </source>
</evidence>
<dbReference type="InterPro" id="IPR036396">
    <property type="entry name" value="Cyt_P450_sf"/>
</dbReference>
<dbReference type="PRINTS" id="PR00385">
    <property type="entry name" value="P450"/>
</dbReference>
<dbReference type="AlphaFoldDB" id="A0A931DMY7"/>
<dbReference type="InterPro" id="IPR001128">
    <property type="entry name" value="Cyt_P450"/>
</dbReference>
<feature type="compositionally biased region" description="Acidic residues" evidence="8">
    <location>
        <begin position="10"/>
        <end position="21"/>
    </location>
</feature>
<keyword evidence="4 7" id="KW-0560">Oxidoreductase</keyword>
<dbReference type="Gene3D" id="1.10.630.10">
    <property type="entry name" value="Cytochrome P450"/>
    <property type="match status" value="1"/>
</dbReference>
<evidence type="ECO:0000256" key="2">
    <source>
        <dbReference type="ARBA" id="ARBA00022617"/>
    </source>
</evidence>
<dbReference type="PANTHER" id="PTHR46696">
    <property type="entry name" value="P450, PUTATIVE (EUROFUNG)-RELATED"/>
    <property type="match status" value="1"/>
</dbReference>
<dbReference type="PROSITE" id="PS00086">
    <property type="entry name" value="CYTOCHROME_P450"/>
    <property type="match status" value="1"/>
</dbReference>
<accession>A0A931DMY7</accession>
<sequence length="435" mass="47613">MTAPGPDPAPEPEPEPDEIEPDEIDLLDEELVRAPFAVYSRLRERRSLHRAVMPGLGAVWIVTRHDDVRAVLSDPRLVNDVVNVPGADVPNMSELAAQAGGVPDEYIKYVYPTVVDIDGAAHARLRRLVAPAFTARRVERLRPRVEEIAARLLDRLPEAAEDGVVDLIPHFARPLPITVICELVGIPEADRGRWVRWSGALAAGTEPLGEAVRGMVEDTRRLIGRRRARPADDLLSTLIRAQETGGGDRLDDTELINLVLSLVVAGHETTAGMIAEGVAALLSHPGQLDLLRRDPPATLPRAVHEVMRWRPPVLLTRVRYVRADLEIGGQRVARGERVMPILAAAGHDPRSFPAPEHFDITRAANRRETHVSFGYGPHYCMGAALARQEGEVAFGALLRRFPGLTLAAAPEDLERSRADGATPGTWRLGALPVRL</sequence>
<keyword evidence="5 7" id="KW-0408">Iron</keyword>
<dbReference type="EMBL" id="JADOUA010000001">
    <property type="protein sequence ID" value="MBG6090551.1"/>
    <property type="molecule type" value="Genomic_DNA"/>
</dbReference>
<dbReference type="SUPFAM" id="SSF48264">
    <property type="entry name" value="Cytochrome P450"/>
    <property type="match status" value="1"/>
</dbReference>
<keyword evidence="3 7" id="KW-0479">Metal-binding</keyword>
<evidence type="ECO:0000313" key="9">
    <source>
        <dbReference type="EMBL" id="MBG6090551.1"/>
    </source>
</evidence>
<keyword evidence="2 7" id="KW-0349">Heme</keyword>
<dbReference type="GO" id="GO:0005506">
    <property type="term" value="F:iron ion binding"/>
    <property type="evidence" value="ECO:0007669"/>
    <property type="project" value="InterPro"/>
</dbReference>
<protein>
    <submittedName>
        <fullName evidence="9">Cytochrome P450</fullName>
    </submittedName>
</protein>
<dbReference type="Proteomes" id="UP000614047">
    <property type="component" value="Unassembled WGS sequence"/>
</dbReference>
<dbReference type="PRINTS" id="PR00359">
    <property type="entry name" value="BP450"/>
</dbReference>
<organism evidence="9 10">
    <name type="scientific">Actinomadura viridis</name>
    <dbReference type="NCBI Taxonomy" id="58110"/>
    <lineage>
        <taxon>Bacteria</taxon>
        <taxon>Bacillati</taxon>
        <taxon>Actinomycetota</taxon>
        <taxon>Actinomycetes</taxon>
        <taxon>Streptosporangiales</taxon>
        <taxon>Thermomonosporaceae</taxon>
        <taxon>Actinomadura</taxon>
    </lineage>
</organism>
<keyword evidence="6 7" id="KW-0503">Monooxygenase</keyword>
<evidence type="ECO:0000256" key="8">
    <source>
        <dbReference type="SAM" id="MobiDB-lite"/>
    </source>
</evidence>
<evidence type="ECO:0000256" key="4">
    <source>
        <dbReference type="ARBA" id="ARBA00023002"/>
    </source>
</evidence>
<dbReference type="GO" id="GO:0020037">
    <property type="term" value="F:heme binding"/>
    <property type="evidence" value="ECO:0007669"/>
    <property type="project" value="InterPro"/>
</dbReference>
<feature type="region of interest" description="Disordered" evidence="8">
    <location>
        <begin position="1"/>
        <end position="21"/>
    </location>
</feature>
<reference evidence="9" key="1">
    <citation type="submission" date="2020-11" db="EMBL/GenBank/DDBJ databases">
        <title>Sequencing the genomes of 1000 actinobacteria strains.</title>
        <authorList>
            <person name="Klenk H.-P."/>
        </authorList>
    </citation>
    <scope>NUCLEOTIDE SEQUENCE</scope>
    <source>
        <strain evidence="9">DSM 43175</strain>
    </source>
</reference>
<comment type="caution">
    <text evidence="9">The sequence shown here is derived from an EMBL/GenBank/DDBJ whole genome shotgun (WGS) entry which is preliminary data.</text>
</comment>
<dbReference type="GO" id="GO:0004497">
    <property type="term" value="F:monooxygenase activity"/>
    <property type="evidence" value="ECO:0007669"/>
    <property type="project" value="UniProtKB-KW"/>
</dbReference>
<keyword evidence="10" id="KW-1185">Reference proteome</keyword>
<comment type="similarity">
    <text evidence="1 7">Belongs to the cytochrome P450 family.</text>
</comment>
<dbReference type="GO" id="GO:0016705">
    <property type="term" value="F:oxidoreductase activity, acting on paired donors, with incorporation or reduction of molecular oxygen"/>
    <property type="evidence" value="ECO:0007669"/>
    <property type="project" value="InterPro"/>
</dbReference>
<name>A0A931DMY7_9ACTN</name>
<gene>
    <name evidence="9" type="ORF">IW256_004664</name>
</gene>
<evidence type="ECO:0000256" key="1">
    <source>
        <dbReference type="ARBA" id="ARBA00010617"/>
    </source>
</evidence>